<dbReference type="Gene3D" id="3.50.50.60">
    <property type="entry name" value="FAD/NAD(P)-binding domain"/>
    <property type="match status" value="2"/>
</dbReference>
<evidence type="ECO:0000313" key="7">
    <source>
        <dbReference type="Proteomes" id="UP000654075"/>
    </source>
</evidence>
<keyword evidence="7" id="KW-1185">Reference proteome</keyword>
<keyword evidence="4" id="KW-0503">Monooxygenase</keyword>
<dbReference type="AlphaFoldDB" id="A0A813G5C3"/>
<gene>
    <name evidence="6" type="ORF">PGLA1383_LOCUS37639</name>
</gene>
<evidence type="ECO:0000256" key="3">
    <source>
        <dbReference type="ARBA" id="ARBA00023002"/>
    </source>
</evidence>
<keyword evidence="1" id="KW-0285">Flavoprotein</keyword>
<dbReference type="Pfam" id="PF13450">
    <property type="entry name" value="NAD_binding_8"/>
    <property type="match status" value="1"/>
</dbReference>
<dbReference type="OrthoDB" id="655030at2759"/>
<name>A0A813G5C3_POLGL</name>
<evidence type="ECO:0000256" key="2">
    <source>
        <dbReference type="ARBA" id="ARBA00022827"/>
    </source>
</evidence>
<keyword evidence="3" id="KW-0560">Oxidoreductase</keyword>
<feature type="domain" description="FAD-binding" evidence="5">
    <location>
        <begin position="375"/>
        <end position="430"/>
    </location>
</feature>
<organism evidence="6 7">
    <name type="scientific">Polarella glacialis</name>
    <name type="common">Dinoflagellate</name>
    <dbReference type="NCBI Taxonomy" id="89957"/>
    <lineage>
        <taxon>Eukaryota</taxon>
        <taxon>Sar</taxon>
        <taxon>Alveolata</taxon>
        <taxon>Dinophyceae</taxon>
        <taxon>Suessiales</taxon>
        <taxon>Suessiaceae</taxon>
        <taxon>Polarella</taxon>
    </lineage>
</organism>
<dbReference type="InterPro" id="IPR036188">
    <property type="entry name" value="FAD/NAD-bd_sf"/>
</dbReference>
<dbReference type="EMBL" id="CAJNNV010027311">
    <property type="protein sequence ID" value="CAE8620071.1"/>
    <property type="molecule type" value="Genomic_DNA"/>
</dbReference>
<dbReference type="Proteomes" id="UP000654075">
    <property type="component" value="Unassembled WGS sequence"/>
</dbReference>
<evidence type="ECO:0000256" key="4">
    <source>
        <dbReference type="ARBA" id="ARBA00023033"/>
    </source>
</evidence>
<dbReference type="OMA" id="MQDGFEL"/>
<dbReference type="PRINTS" id="PR00420">
    <property type="entry name" value="RNGMNOXGNASE"/>
</dbReference>
<evidence type="ECO:0000313" key="6">
    <source>
        <dbReference type="EMBL" id="CAE8620071.1"/>
    </source>
</evidence>
<evidence type="ECO:0000259" key="5">
    <source>
        <dbReference type="Pfam" id="PF01494"/>
    </source>
</evidence>
<accession>A0A813G5C3</accession>
<dbReference type="PANTHER" id="PTHR46972">
    <property type="entry name" value="MONOOXYGENASE ASQM-RELATED"/>
    <property type="match status" value="1"/>
</dbReference>
<dbReference type="PANTHER" id="PTHR46972:SF1">
    <property type="entry name" value="FAD DEPENDENT OXIDOREDUCTASE DOMAIN-CONTAINING PROTEIN"/>
    <property type="match status" value="1"/>
</dbReference>
<dbReference type="Pfam" id="PF01494">
    <property type="entry name" value="FAD_binding_3"/>
    <property type="match status" value="1"/>
</dbReference>
<proteinExistence type="predicted"/>
<dbReference type="GO" id="GO:0004497">
    <property type="term" value="F:monooxygenase activity"/>
    <property type="evidence" value="ECO:0007669"/>
    <property type="project" value="UniProtKB-KW"/>
</dbReference>
<comment type="caution">
    <text evidence="6">The sequence shown here is derived from an EMBL/GenBank/DDBJ whole genome shotgun (WGS) entry which is preliminary data.</text>
</comment>
<sequence>MLFLCCILSRAKPHPVVISCSASCAGRREQTRRKVVMASAQEDAHALHAKFQNWTLARLLEMLRQHQGHMKRTTRAIKAEESRQNSGQDLSVLIVGGGIGGFALALALQKRGVHCKVFERDEHFDERRQGYGLTMQQASMLVTTWAFTRAEPAIAVAFEIPGIPPPALGEERRERSLSQSDGFASKALKGALVQEASIVEVEFLTREGCTICHTSDVLIGCDGINGSVRKQLLDDTGHASSPLQYLGVLVMLGITGNLPEGSPGADIADGKSALQMSDGRTRLFAMPFDSCQTMWQLSFPMDLDVAQKLSQEGPEALLAEALRRCGAWAPPVPQLLHSTDSSLVSGYPAYDRDILGPAAFSAAAGSKLVTGLPAVTLLGDAAHPMSPFKGQGANQALMDAVVLAKELCLCGAEGPVPALRRYEAEMLQRSGKKVLASRDVSSVLHSELAIGEGDKTRSSFVGKANLERTGSLPLNAV</sequence>
<dbReference type="InterPro" id="IPR002938">
    <property type="entry name" value="FAD-bd"/>
</dbReference>
<dbReference type="GO" id="GO:0071949">
    <property type="term" value="F:FAD binding"/>
    <property type="evidence" value="ECO:0007669"/>
    <property type="project" value="InterPro"/>
</dbReference>
<dbReference type="SUPFAM" id="SSF51905">
    <property type="entry name" value="FAD/NAD(P)-binding domain"/>
    <property type="match status" value="1"/>
</dbReference>
<evidence type="ECO:0000256" key="1">
    <source>
        <dbReference type="ARBA" id="ARBA00022630"/>
    </source>
</evidence>
<protein>
    <recommendedName>
        <fullName evidence="5">FAD-binding domain-containing protein</fullName>
    </recommendedName>
</protein>
<reference evidence="6" key="1">
    <citation type="submission" date="2021-02" db="EMBL/GenBank/DDBJ databases">
        <authorList>
            <person name="Dougan E. K."/>
            <person name="Rhodes N."/>
            <person name="Thang M."/>
            <person name="Chan C."/>
        </authorList>
    </citation>
    <scope>NUCLEOTIDE SEQUENCE</scope>
</reference>
<keyword evidence="2" id="KW-0274">FAD</keyword>